<organism evidence="1 2">
    <name type="scientific">Colletotrichum navitas</name>
    <dbReference type="NCBI Taxonomy" id="681940"/>
    <lineage>
        <taxon>Eukaryota</taxon>
        <taxon>Fungi</taxon>
        <taxon>Dikarya</taxon>
        <taxon>Ascomycota</taxon>
        <taxon>Pezizomycotina</taxon>
        <taxon>Sordariomycetes</taxon>
        <taxon>Hypocreomycetidae</taxon>
        <taxon>Glomerellales</taxon>
        <taxon>Glomerellaceae</taxon>
        <taxon>Colletotrichum</taxon>
        <taxon>Colletotrichum graminicola species complex</taxon>
    </lineage>
</organism>
<accession>A0AAD8PS74</accession>
<protein>
    <submittedName>
        <fullName evidence="1">Uncharacterized protein</fullName>
    </submittedName>
</protein>
<sequence length="238" mass="26372">MVVMPVDHSLASLLPGPLGLGRGAKRTRLRQLPRLIRGSVASFPVAQSSGRICAAPRRHVFPPQKKKSLHWPRLDHLDPLHPPPPVFRRAFPVNRHSVPDRVSRYYPKETSVLPDTRKGLAPSWIDRPAGTVPLLARRPTLERMQLFWPQLAVLCIAAVSIWSRAAVPLFLPKRIAVCVEPSTANAQRRLSLPVPPPGPAAHLPSAPFAALFRTWGTSQNGHALTPLGRTANWPWFIL</sequence>
<keyword evidence="2" id="KW-1185">Reference proteome</keyword>
<proteinExistence type="predicted"/>
<dbReference type="AlphaFoldDB" id="A0AAD8PS74"/>
<name>A0AAD8PS74_9PEZI</name>
<gene>
    <name evidence="1" type="ORF">LY79DRAFT_358132</name>
</gene>
<dbReference type="GeneID" id="85436954"/>
<reference evidence="1" key="1">
    <citation type="submission" date="2021-06" db="EMBL/GenBank/DDBJ databases">
        <title>Comparative genomics, transcriptomics and evolutionary studies reveal genomic signatures of adaptation to plant cell wall in hemibiotrophic fungi.</title>
        <authorList>
            <consortium name="DOE Joint Genome Institute"/>
            <person name="Baroncelli R."/>
            <person name="Diaz J.F."/>
            <person name="Benocci T."/>
            <person name="Peng M."/>
            <person name="Battaglia E."/>
            <person name="Haridas S."/>
            <person name="Andreopoulos W."/>
            <person name="Labutti K."/>
            <person name="Pangilinan J."/>
            <person name="Floch G.L."/>
            <person name="Makela M.R."/>
            <person name="Henrissat B."/>
            <person name="Grigoriev I.V."/>
            <person name="Crouch J.A."/>
            <person name="De Vries R.P."/>
            <person name="Sukno S.A."/>
            <person name="Thon M.R."/>
        </authorList>
    </citation>
    <scope>NUCLEOTIDE SEQUENCE</scope>
    <source>
        <strain evidence="1">CBS 125086</strain>
    </source>
</reference>
<dbReference type="RefSeq" id="XP_060410331.1">
    <property type="nucleotide sequence ID" value="XM_060552714.1"/>
</dbReference>
<dbReference type="EMBL" id="JAHLJV010000070">
    <property type="protein sequence ID" value="KAK1579180.1"/>
    <property type="molecule type" value="Genomic_DNA"/>
</dbReference>
<dbReference type="Proteomes" id="UP001230504">
    <property type="component" value="Unassembled WGS sequence"/>
</dbReference>
<evidence type="ECO:0000313" key="2">
    <source>
        <dbReference type="Proteomes" id="UP001230504"/>
    </source>
</evidence>
<evidence type="ECO:0000313" key="1">
    <source>
        <dbReference type="EMBL" id="KAK1579180.1"/>
    </source>
</evidence>
<comment type="caution">
    <text evidence="1">The sequence shown here is derived from an EMBL/GenBank/DDBJ whole genome shotgun (WGS) entry which is preliminary data.</text>
</comment>